<dbReference type="Pfam" id="PF17906">
    <property type="entry name" value="HTH_48"/>
    <property type="match status" value="1"/>
</dbReference>
<dbReference type="GO" id="GO:0035861">
    <property type="term" value="C:site of double-strand break"/>
    <property type="evidence" value="ECO:0007669"/>
    <property type="project" value="TreeGrafter"/>
</dbReference>
<name>A0A814E0Y3_9BILA</name>
<dbReference type="OrthoDB" id="616263at2759"/>
<dbReference type="InterPro" id="IPR052709">
    <property type="entry name" value="Transposase-MT_Hybrid"/>
</dbReference>
<dbReference type="GO" id="GO:0003690">
    <property type="term" value="F:double-stranded DNA binding"/>
    <property type="evidence" value="ECO:0007669"/>
    <property type="project" value="TreeGrafter"/>
</dbReference>
<dbReference type="Proteomes" id="UP000682733">
    <property type="component" value="Unassembled WGS sequence"/>
</dbReference>
<dbReference type="Gene3D" id="1.10.10.1450">
    <property type="match status" value="1"/>
</dbReference>
<dbReference type="GO" id="GO:0044547">
    <property type="term" value="F:DNA topoisomerase binding"/>
    <property type="evidence" value="ECO:0007669"/>
    <property type="project" value="TreeGrafter"/>
</dbReference>
<proteinExistence type="predicted"/>
<dbReference type="GO" id="GO:0005634">
    <property type="term" value="C:nucleus"/>
    <property type="evidence" value="ECO:0007669"/>
    <property type="project" value="TreeGrafter"/>
</dbReference>
<dbReference type="Proteomes" id="UP000663829">
    <property type="component" value="Unassembled WGS sequence"/>
</dbReference>
<gene>
    <name evidence="3" type="ORF">GPM918_LOCUS11785</name>
    <name evidence="2" type="ORF">OVA965_LOCUS5474</name>
    <name evidence="5" type="ORF">SRO942_LOCUS11786</name>
    <name evidence="4" type="ORF">TMI583_LOCUS5469</name>
</gene>
<reference evidence="3" key="1">
    <citation type="submission" date="2021-02" db="EMBL/GenBank/DDBJ databases">
        <authorList>
            <person name="Nowell W R."/>
        </authorList>
    </citation>
    <scope>NUCLEOTIDE SEQUENCE</scope>
</reference>
<dbReference type="InterPro" id="IPR036397">
    <property type="entry name" value="RNaseH_sf"/>
</dbReference>
<dbReference type="GO" id="GO:0003697">
    <property type="term" value="F:single-stranded DNA binding"/>
    <property type="evidence" value="ECO:0007669"/>
    <property type="project" value="TreeGrafter"/>
</dbReference>
<dbReference type="EMBL" id="CAJNOQ010002499">
    <property type="protein sequence ID" value="CAF0961637.1"/>
    <property type="molecule type" value="Genomic_DNA"/>
</dbReference>
<dbReference type="EMBL" id="CAJNOK010001543">
    <property type="protein sequence ID" value="CAF0817539.1"/>
    <property type="molecule type" value="Genomic_DNA"/>
</dbReference>
<feature type="domain" description="Mos1 transposase HTH" evidence="1">
    <location>
        <begin position="7"/>
        <end position="54"/>
    </location>
</feature>
<organism evidence="3 6">
    <name type="scientific">Didymodactylos carnosus</name>
    <dbReference type="NCBI Taxonomy" id="1234261"/>
    <lineage>
        <taxon>Eukaryota</taxon>
        <taxon>Metazoa</taxon>
        <taxon>Spiralia</taxon>
        <taxon>Gnathifera</taxon>
        <taxon>Rotifera</taxon>
        <taxon>Eurotatoria</taxon>
        <taxon>Bdelloidea</taxon>
        <taxon>Philodinida</taxon>
        <taxon>Philodinidae</taxon>
        <taxon>Didymodactylos</taxon>
    </lineage>
</organism>
<sequence>MSVQNRLIRELLLYELQLDHTAAEAIRNICAAKGEGAVKKSTASDWFRKFKNGDTNFEDQPRSGRPFSIDPEALRQAVEADPATSTCKLSAKFGTSNSTIYEHLHHLGKVSRSCRNVPHELTPEQAQYRVNVCKELLANPRNERFIKRIVTCDEK</sequence>
<evidence type="ECO:0000313" key="2">
    <source>
        <dbReference type="EMBL" id="CAF0817539.1"/>
    </source>
</evidence>
<dbReference type="EMBL" id="CAJOBA010001542">
    <property type="protein sequence ID" value="CAF3601611.1"/>
    <property type="molecule type" value="Genomic_DNA"/>
</dbReference>
<evidence type="ECO:0000313" key="5">
    <source>
        <dbReference type="EMBL" id="CAF3736109.1"/>
    </source>
</evidence>
<accession>A0A814E0Y3</accession>
<evidence type="ECO:0000259" key="1">
    <source>
        <dbReference type="Pfam" id="PF17906"/>
    </source>
</evidence>
<dbReference type="GO" id="GO:0006303">
    <property type="term" value="P:double-strand break repair via nonhomologous end joining"/>
    <property type="evidence" value="ECO:0007669"/>
    <property type="project" value="TreeGrafter"/>
</dbReference>
<dbReference type="GO" id="GO:0046975">
    <property type="term" value="F:histone H3K36 methyltransferase activity"/>
    <property type="evidence" value="ECO:0007669"/>
    <property type="project" value="TreeGrafter"/>
</dbReference>
<dbReference type="EMBL" id="CAJOBC010002499">
    <property type="protein sequence ID" value="CAF3736109.1"/>
    <property type="molecule type" value="Genomic_DNA"/>
</dbReference>
<dbReference type="AlphaFoldDB" id="A0A814E0Y3"/>
<dbReference type="GO" id="GO:0042800">
    <property type="term" value="F:histone H3K4 methyltransferase activity"/>
    <property type="evidence" value="ECO:0007669"/>
    <property type="project" value="TreeGrafter"/>
</dbReference>
<dbReference type="GO" id="GO:0044774">
    <property type="term" value="P:mitotic DNA integrity checkpoint signaling"/>
    <property type="evidence" value="ECO:0007669"/>
    <property type="project" value="TreeGrafter"/>
</dbReference>
<dbReference type="GO" id="GO:0015074">
    <property type="term" value="P:DNA integration"/>
    <property type="evidence" value="ECO:0007669"/>
    <property type="project" value="TreeGrafter"/>
</dbReference>
<dbReference type="InterPro" id="IPR041426">
    <property type="entry name" value="Mos1_HTH"/>
</dbReference>
<keyword evidence="6" id="KW-1185">Reference proteome</keyword>
<dbReference type="PANTHER" id="PTHR46060:SF2">
    <property type="entry name" value="HISTONE-LYSINE N-METHYLTRANSFERASE SETMAR"/>
    <property type="match status" value="1"/>
</dbReference>
<evidence type="ECO:0000313" key="3">
    <source>
        <dbReference type="EMBL" id="CAF0961637.1"/>
    </source>
</evidence>
<dbReference type="GO" id="GO:0031297">
    <property type="term" value="P:replication fork processing"/>
    <property type="evidence" value="ECO:0007669"/>
    <property type="project" value="TreeGrafter"/>
</dbReference>
<dbReference type="Proteomes" id="UP000681722">
    <property type="component" value="Unassembled WGS sequence"/>
</dbReference>
<dbReference type="PANTHER" id="PTHR46060">
    <property type="entry name" value="MARINER MOS1 TRANSPOSASE-LIKE PROTEIN"/>
    <property type="match status" value="1"/>
</dbReference>
<evidence type="ECO:0000313" key="4">
    <source>
        <dbReference type="EMBL" id="CAF3601611.1"/>
    </source>
</evidence>
<dbReference type="GO" id="GO:0000014">
    <property type="term" value="F:single-stranded DNA endodeoxyribonuclease activity"/>
    <property type="evidence" value="ECO:0007669"/>
    <property type="project" value="TreeGrafter"/>
</dbReference>
<dbReference type="Gene3D" id="3.30.420.10">
    <property type="entry name" value="Ribonuclease H-like superfamily/Ribonuclease H"/>
    <property type="match status" value="1"/>
</dbReference>
<protein>
    <recommendedName>
        <fullName evidence="1">Mos1 transposase HTH domain-containing protein</fullName>
    </recommendedName>
</protein>
<dbReference type="GO" id="GO:0000793">
    <property type="term" value="C:condensed chromosome"/>
    <property type="evidence" value="ECO:0007669"/>
    <property type="project" value="TreeGrafter"/>
</dbReference>
<evidence type="ECO:0000313" key="6">
    <source>
        <dbReference type="Proteomes" id="UP000663829"/>
    </source>
</evidence>
<dbReference type="GO" id="GO:0000729">
    <property type="term" value="P:DNA double-strand break processing"/>
    <property type="evidence" value="ECO:0007669"/>
    <property type="project" value="TreeGrafter"/>
</dbReference>
<dbReference type="Proteomes" id="UP000677228">
    <property type="component" value="Unassembled WGS sequence"/>
</dbReference>
<comment type="caution">
    <text evidence="3">The sequence shown here is derived from an EMBL/GenBank/DDBJ whole genome shotgun (WGS) entry which is preliminary data.</text>
</comment>